<evidence type="ECO:0000313" key="6">
    <source>
        <dbReference type="EMBL" id="CAG4927084.1"/>
    </source>
</evidence>
<dbReference type="GO" id="GO:0005737">
    <property type="term" value="C:cytoplasm"/>
    <property type="evidence" value="ECO:0007669"/>
    <property type="project" value="UniProtKB-SubCell"/>
</dbReference>
<evidence type="ECO:0000256" key="5">
    <source>
        <dbReference type="PIRSR" id="PIRSR609662-50"/>
    </source>
</evidence>
<keyword evidence="7" id="KW-1185">Reference proteome</keyword>
<feature type="modified residue" description="O-(phosphoribosyl dephospho-coenzyme A)serine" evidence="5">
    <location>
        <position position="25"/>
    </location>
</feature>
<dbReference type="Pfam" id="PF06857">
    <property type="entry name" value="ACP"/>
    <property type="match status" value="1"/>
</dbReference>
<evidence type="ECO:0000256" key="1">
    <source>
        <dbReference type="ARBA" id="ARBA00004496"/>
    </source>
</evidence>
<evidence type="ECO:0000256" key="4">
    <source>
        <dbReference type="NCBIfam" id="TIGR03130"/>
    </source>
</evidence>
<keyword evidence="3 5" id="KW-0597">Phosphoprotein</keyword>
<dbReference type="EMBL" id="CAJQZC010000017">
    <property type="protein sequence ID" value="CAG4927084.1"/>
    <property type="molecule type" value="Genomic_DNA"/>
</dbReference>
<evidence type="ECO:0000256" key="3">
    <source>
        <dbReference type="ARBA" id="ARBA00022553"/>
    </source>
</evidence>
<comment type="subcellular location">
    <subcellularLocation>
        <location evidence="1">Cytoplasm</location>
    </subcellularLocation>
</comment>
<accession>A0A9N8X4Q2</accession>
<dbReference type="NCBIfam" id="TIGR03130">
    <property type="entry name" value="malonate_delta"/>
    <property type="match status" value="1"/>
</dbReference>
<dbReference type="InterPro" id="IPR023439">
    <property type="entry name" value="Mal_deCO2ase/Cit_lyase_ACP"/>
</dbReference>
<protein>
    <recommendedName>
        <fullName evidence="4">Malonate decarboxylase acyl carrier protein</fullName>
    </recommendedName>
</protein>
<keyword evidence="2" id="KW-0963">Cytoplasm</keyword>
<dbReference type="HAMAP" id="MF_00710">
    <property type="entry name" value="Malonate_deCO2ase_dsu"/>
    <property type="match status" value="1"/>
</dbReference>
<reference evidence="6" key="1">
    <citation type="submission" date="2021-04" db="EMBL/GenBank/DDBJ databases">
        <authorList>
            <person name="Vanwijnsberghe S."/>
        </authorList>
    </citation>
    <scope>NUCLEOTIDE SEQUENCE</scope>
    <source>
        <strain evidence="6">LMG 31841</strain>
    </source>
</reference>
<dbReference type="Proteomes" id="UP000789704">
    <property type="component" value="Unassembled WGS sequence"/>
</dbReference>
<proteinExistence type="inferred from homology"/>
<dbReference type="InterPro" id="IPR009662">
    <property type="entry name" value="Malonate_deCO2ase_dsu"/>
</dbReference>
<dbReference type="AlphaFoldDB" id="A0A9N8X4Q2"/>
<comment type="PTM">
    <text evidence="5">Covalently binds the prosthetic group of malonate decarboxylase.</text>
</comment>
<dbReference type="RefSeq" id="WP_228883832.1">
    <property type="nucleotide sequence ID" value="NZ_CAJQZC010000017.1"/>
</dbReference>
<name>A0A9N8X4Q2_9BURK</name>
<dbReference type="NCBIfam" id="NF002293">
    <property type="entry name" value="PRK01220.1"/>
    <property type="match status" value="1"/>
</dbReference>
<sequence length="101" mass="10767">MEHLTFDYPAQRAVTTRAHVGVVGSGDLEVLLAPADAMAAHVIVRTSVDGYSHIWKHVLDRFFSRYDGAATIEINDFGATPGVVALRLAEAVEEAESGGTA</sequence>
<comment type="caution">
    <text evidence="6">The sequence shown here is derived from an EMBL/GenBank/DDBJ whole genome shotgun (WGS) entry which is preliminary data.</text>
</comment>
<organism evidence="6 7">
    <name type="scientific">Paraburkholderia saeva</name>
    <dbReference type="NCBI Taxonomy" id="2777537"/>
    <lineage>
        <taxon>Bacteria</taxon>
        <taxon>Pseudomonadati</taxon>
        <taxon>Pseudomonadota</taxon>
        <taxon>Betaproteobacteria</taxon>
        <taxon>Burkholderiales</taxon>
        <taxon>Burkholderiaceae</taxon>
        <taxon>Paraburkholderia</taxon>
    </lineage>
</organism>
<evidence type="ECO:0000313" key="7">
    <source>
        <dbReference type="Proteomes" id="UP000789704"/>
    </source>
</evidence>
<gene>
    <name evidence="6" type="primary">mdcC</name>
    <name evidence="6" type="ORF">LMG31841_05656</name>
</gene>
<evidence type="ECO:0000256" key="2">
    <source>
        <dbReference type="ARBA" id="ARBA00022490"/>
    </source>
</evidence>